<dbReference type="PANTHER" id="PTHR33383">
    <property type="entry name" value="MEMBRANE PROTEIN INSERTION EFFICIENCY FACTOR-RELATED"/>
    <property type="match status" value="1"/>
</dbReference>
<evidence type="ECO:0000256" key="1">
    <source>
        <dbReference type="HAMAP-Rule" id="MF_00386"/>
    </source>
</evidence>
<dbReference type="EMBL" id="CP016808">
    <property type="protein sequence ID" value="ANY68714.1"/>
    <property type="molecule type" value="Genomic_DNA"/>
</dbReference>
<reference evidence="3" key="1">
    <citation type="submission" date="2016-08" db="EMBL/GenBank/DDBJ databases">
        <title>Complete Genome Seqeunce of Paenibacillus sp. BIHB 4019 from tea rhizoplane.</title>
        <authorList>
            <person name="Thakur R."/>
            <person name="Swarnkar M.K."/>
            <person name="Gulati A."/>
        </authorList>
    </citation>
    <scope>NUCLEOTIDE SEQUENCE [LARGE SCALE GENOMIC DNA]</scope>
    <source>
        <strain evidence="3">BIHB4019</strain>
    </source>
</reference>
<keyword evidence="1" id="KW-0472">Membrane</keyword>
<comment type="function">
    <text evidence="1">Could be involved in insertion of integral membrane proteins into the membrane.</text>
</comment>
<dbReference type="RefSeq" id="WP_099519819.1">
    <property type="nucleotide sequence ID" value="NZ_CP016808.1"/>
</dbReference>
<evidence type="ECO:0000313" key="3">
    <source>
        <dbReference type="EMBL" id="ANY68714.1"/>
    </source>
</evidence>
<gene>
    <name evidence="3" type="ORF">BBD42_21275</name>
</gene>
<comment type="similarity">
    <text evidence="1">Belongs to the UPF0161 family.</text>
</comment>
<dbReference type="AlphaFoldDB" id="A0A1B2DLX1"/>
<name>A0A1B2DLX1_9BACL</name>
<keyword evidence="1" id="KW-1003">Cell membrane</keyword>
<dbReference type="Pfam" id="PF01809">
    <property type="entry name" value="YidD"/>
    <property type="match status" value="1"/>
</dbReference>
<dbReference type="PANTHER" id="PTHR33383:SF1">
    <property type="entry name" value="MEMBRANE PROTEIN INSERTION EFFICIENCY FACTOR-RELATED"/>
    <property type="match status" value="1"/>
</dbReference>
<dbReference type="GO" id="GO:0005886">
    <property type="term" value="C:plasma membrane"/>
    <property type="evidence" value="ECO:0007669"/>
    <property type="project" value="UniProtKB-SubCell"/>
</dbReference>
<feature type="region of interest" description="Disordered" evidence="2">
    <location>
        <begin position="67"/>
        <end position="89"/>
    </location>
</feature>
<accession>A0A1B2DLX1</accession>
<dbReference type="NCBIfam" id="TIGR00278">
    <property type="entry name" value="membrane protein insertion efficiency factor YidD"/>
    <property type="match status" value="1"/>
</dbReference>
<protein>
    <recommendedName>
        <fullName evidence="1">Putative membrane protein insertion efficiency factor</fullName>
    </recommendedName>
</protein>
<sequence>MEKRPVARRVAQAPIHFYRKAISPHLPPSCRFAPTCSAYALEAIEKHGVLRGSWLAARRISRCHPFHAGGYDPVPPVKGGKQSEGDQPT</sequence>
<proteinExistence type="inferred from homology"/>
<dbReference type="InterPro" id="IPR002696">
    <property type="entry name" value="Membr_insert_effic_factor_YidD"/>
</dbReference>
<comment type="subcellular location">
    <subcellularLocation>
        <location evidence="1">Cell membrane</location>
        <topology evidence="1">Peripheral membrane protein</topology>
        <orientation evidence="1">Cytoplasmic side</orientation>
    </subcellularLocation>
</comment>
<evidence type="ECO:0000256" key="2">
    <source>
        <dbReference type="SAM" id="MobiDB-lite"/>
    </source>
</evidence>
<dbReference type="HAMAP" id="MF_00386">
    <property type="entry name" value="UPF0161_YidD"/>
    <property type="match status" value="1"/>
</dbReference>
<dbReference type="SMART" id="SM01234">
    <property type="entry name" value="Haemolytic"/>
    <property type="match status" value="1"/>
</dbReference>
<organism evidence="3">
    <name type="scientific">Paenibacillus sp. BIHB 4019</name>
    <dbReference type="NCBI Taxonomy" id="1870819"/>
    <lineage>
        <taxon>Bacteria</taxon>
        <taxon>Bacillati</taxon>
        <taxon>Bacillota</taxon>
        <taxon>Bacilli</taxon>
        <taxon>Bacillales</taxon>
        <taxon>Paenibacillaceae</taxon>
        <taxon>Paenibacillus</taxon>
    </lineage>
</organism>